<feature type="non-terminal residue" evidence="8">
    <location>
        <position position="1"/>
    </location>
</feature>
<comment type="caution">
    <text evidence="8">The sequence shown here is derived from an EMBL/GenBank/DDBJ whole genome shotgun (WGS) entry which is preliminary data.</text>
</comment>
<feature type="compositionally biased region" description="Basic and acidic residues" evidence="6">
    <location>
        <begin position="159"/>
        <end position="171"/>
    </location>
</feature>
<dbReference type="InterPro" id="IPR026058">
    <property type="entry name" value="LIPIN"/>
</dbReference>
<keyword evidence="9" id="KW-1185">Reference proteome</keyword>
<dbReference type="InterPro" id="IPR007651">
    <property type="entry name" value="Lipin_N"/>
</dbReference>
<dbReference type="PANTHER" id="PTHR12181:SF62">
    <property type="entry name" value="PHOSPHATIDATE PHOSPHATASE LPIN3"/>
    <property type="match status" value="1"/>
</dbReference>
<dbReference type="PANTHER" id="PTHR12181">
    <property type="entry name" value="LIPIN"/>
    <property type="match status" value="1"/>
</dbReference>
<dbReference type="GO" id="GO:0009062">
    <property type="term" value="P:fatty acid catabolic process"/>
    <property type="evidence" value="ECO:0007669"/>
    <property type="project" value="TreeGrafter"/>
</dbReference>
<evidence type="ECO:0000256" key="4">
    <source>
        <dbReference type="ARBA" id="ARBA00012638"/>
    </source>
</evidence>
<dbReference type="InterPro" id="IPR013209">
    <property type="entry name" value="LNS2"/>
</dbReference>
<dbReference type="InterPro" id="IPR036412">
    <property type="entry name" value="HAD-like_sf"/>
</dbReference>
<sequence>MNYVGQLAESVLVTVKELYRDLNPATLSGCIDVVVVRQPDNSFKCSPFHVRFGKLGVLRSKEKVVDIEINGEPVDLHMKLGDNGEAFFVEESEEHEVGDDIPYFLCTSPLYKARSPKDAVQPSCELEATGSGLILRKRRRRKRRPQKKEVSELDSDSSDETKSDVSMKEPCKLPAPSTSALSFLLCSDAACSSFADLLEETESLQPREIHPYSDGELLGADSFMLSHPSSPKSDSELEVRPQENFALGAESHMKWTWGKLPQIITAAATTISATLVPVDKATPLVATSERPGRDSSPAGPKDMPHSLAVSVAEPTLAPQAGNRLFRLKDIFHAVRAKRFLGTYSNPQEKQKGDVNVVPEVQQDVEPCEGATVPRQSGSEGPKSQLERQRKQGEGVTGSIERSPHLGPSNICLEDLSKLDKKQVALYFPRSDTEQSLRPVTDPSNLLCVQLPSTLPANHPTDSDSMPTVALSLCGGLRGNRQISHEKFMEHMVSYQQFAENPRLVSDPNLVIMINNKYYSWAVAGPIVLSLQAFQRNIPEGIIDELVKEKMPKKDRRWWFSWRRREFPTEWVCLQHFVKTLADPFPSFCRQEEKESSSDNHLLHPEDVLAMKAPAQKPLPTYKKSLRLSSEQIGRLNLQDGPNEVAFSVTTQYQGTCRCEATIYLWNWNEKVVISDIDGTITKSDALGQILPQLGKDWTHRGIVKLFHKIHLNGYKFLYCSARAIGMAHITKGYLKWVNEQGCGLPMGPMLLSPSSLLSAFHREVIEKKPEVFKVTCLTDIRKLFATKCPFYAGFGNRPNDVYAYKQVGLPESRIFTVNPKGELIQELAKNQKSTFERLSELVEVFFPPV</sequence>
<feature type="region of interest" description="Disordered" evidence="6">
    <location>
        <begin position="284"/>
        <end position="305"/>
    </location>
</feature>
<reference evidence="8 9" key="1">
    <citation type="submission" date="2019-09" db="EMBL/GenBank/DDBJ databases">
        <title>Bird 10,000 Genomes (B10K) Project - Family phase.</title>
        <authorList>
            <person name="Zhang G."/>
        </authorList>
    </citation>
    <scope>NUCLEOTIDE SEQUENCE [LARGE SCALE GENOMIC DNA]</scope>
    <source>
        <strain evidence="8">B10K-DU-029-33</strain>
        <tissue evidence="8">Heart</tissue>
    </source>
</reference>
<dbReference type="InterPro" id="IPR031315">
    <property type="entry name" value="LNS2/PITP"/>
</dbReference>
<dbReference type="InterPro" id="IPR031703">
    <property type="entry name" value="Lipin_mid"/>
</dbReference>
<feature type="domain" description="LNS2/PITP" evidence="7">
    <location>
        <begin position="671"/>
        <end position="826"/>
    </location>
</feature>
<dbReference type="GO" id="GO:0045944">
    <property type="term" value="P:positive regulation of transcription by RNA polymerase II"/>
    <property type="evidence" value="ECO:0007669"/>
    <property type="project" value="TreeGrafter"/>
</dbReference>
<name>A0A7K8FTN7_9CORV</name>
<evidence type="ECO:0000256" key="1">
    <source>
        <dbReference type="ARBA" id="ARBA00001180"/>
    </source>
</evidence>
<evidence type="ECO:0000256" key="3">
    <source>
        <dbReference type="ARBA" id="ARBA00005476"/>
    </source>
</evidence>
<proteinExistence type="inferred from homology"/>
<dbReference type="Pfam" id="PF04571">
    <property type="entry name" value="Lipin_N"/>
    <property type="match status" value="1"/>
</dbReference>
<evidence type="ECO:0000256" key="6">
    <source>
        <dbReference type="SAM" id="MobiDB-lite"/>
    </source>
</evidence>
<comment type="catalytic activity">
    <reaction evidence="1">
        <text>a 1,2-diacyl-sn-glycero-3-phosphate + H2O = a 1,2-diacyl-sn-glycerol + phosphate</text>
        <dbReference type="Rhea" id="RHEA:27429"/>
        <dbReference type="ChEBI" id="CHEBI:15377"/>
        <dbReference type="ChEBI" id="CHEBI:17815"/>
        <dbReference type="ChEBI" id="CHEBI:43474"/>
        <dbReference type="ChEBI" id="CHEBI:58608"/>
        <dbReference type="EC" id="3.1.3.4"/>
    </reaction>
    <physiologicalReaction direction="left-to-right" evidence="1">
        <dbReference type="Rhea" id="RHEA:27430"/>
    </physiologicalReaction>
</comment>
<evidence type="ECO:0000313" key="8">
    <source>
        <dbReference type="EMBL" id="NXB67045.1"/>
    </source>
</evidence>
<feature type="region of interest" description="Disordered" evidence="6">
    <location>
        <begin position="137"/>
        <end position="171"/>
    </location>
</feature>
<feature type="region of interest" description="Disordered" evidence="6">
    <location>
        <begin position="366"/>
        <end position="407"/>
    </location>
</feature>
<dbReference type="GO" id="GO:0032869">
    <property type="term" value="P:cellular response to insulin stimulus"/>
    <property type="evidence" value="ECO:0007669"/>
    <property type="project" value="TreeGrafter"/>
</dbReference>
<organism evidence="8 9">
    <name type="scientific">Struthidea cinerea</name>
    <dbReference type="NCBI Taxonomy" id="181839"/>
    <lineage>
        <taxon>Eukaryota</taxon>
        <taxon>Metazoa</taxon>
        <taxon>Chordata</taxon>
        <taxon>Craniata</taxon>
        <taxon>Vertebrata</taxon>
        <taxon>Euteleostomi</taxon>
        <taxon>Archelosauria</taxon>
        <taxon>Archosauria</taxon>
        <taxon>Dinosauria</taxon>
        <taxon>Saurischia</taxon>
        <taxon>Theropoda</taxon>
        <taxon>Coelurosauria</taxon>
        <taxon>Aves</taxon>
        <taxon>Neognathae</taxon>
        <taxon>Neoaves</taxon>
        <taxon>Telluraves</taxon>
        <taxon>Australaves</taxon>
        <taxon>Passeriformes</taxon>
        <taxon>Corvoidea</taxon>
        <taxon>Corcoracidae</taxon>
        <taxon>Struthidea</taxon>
    </lineage>
</organism>
<dbReference type="Pfam" id="PF08235">
    <property type="entry name" value="LNS2"/>
    <property type="match status" value="1"/>
</dbReference>
<keyword evidence="5" id="KW-0378">Hydrolase</keyword>
<dbReference type="EMBL" id="VZTI01005237">
    <property type="protein sequence ID" value="NXB67045.1"/>
    <property type="molecule type" value="Genomic_DNA"/>
</dbReference>
<comment type="cofactor">
    <cofactor evidence="2">
        <name>Mg(2+)</name>
        <dbReference type="ChEBI" id="CHEBI:18420"/>
    </cofactor>
</comment>
<accession>A0A7K8FTN7</accession>
<evidence type="ECO:0000313" key="9">
    <source>
        <dbReference type="Proteomes" id="UP000548317"/>
    </source>
</evidence>
<dbReference type="Proteomes" id="UP000548317">
    <property type="component" value="Unassembled WGS sequence"/>
</dbReference>
<dbReference type="SMART" id="SM00775">
    <property type="entry name" value="LNS2"/>
    <property type="match status" value="1"/>
</dbReference>
<dbReference type="GO" id="GO:0008195">
    <property type="term" value="F:phosphatidate phosphatase activity"/>
    <property type="evidence" value="ECO:0007669"/>
    <property type="project" value="UniProtKB-EC"/>
</dbReference>
<feature type="compositionally biased region" description="Basic residues" evidence="6">
    <location>
        <begin position="137"/>
        <end position="146"/>
    </location>
</feature>
<dbReference type="GO" id="GO:0003713">
    <property type="term" value="F:transcription coactivator activity"/>
    <property type="evidence" value="ECO:0007669"/>
    <property type="project" value="TreeGrafter"/>
</dbReference>
<dbReference type="AlphaFoldDB" id="A0A7K8FTN7"/>
<protein>
    <recommendedName>
        <fullName evidence="4">phosphatidate phosphatase</fullName>
        <ecNumber evidence="4">3.1.3.4</ecNumber>
    </recommendedName>
</protein>
<dbReference type="GO" id="GO:0005634">
    <property type="term" value="C:nucleus"/>
    <property type="evidence" value="ECO:0007669"/>
    <property type="project" value="TreeGrafter"/>
</dbReference>
<dbReference type="Pfam" id="PF16876">
    <property type="entry name" value="Lipin_mid"/>
    <property type="match status" value="1"/>
</dbReference>
<evidence type="ECO:0000259" key="7">
    <source>
        <dbReference type="SMART" id="SM00775"/>
    </source>
</evidence>
<evidence type="ECO:0000256" key="5">
    <source>
        <dbReference type="ARBA" id="ARBA00022801"/>
    </source>
</evidence>
<gene>
    <name evidence="8" type="primary">Lpin3</name>
    <name evidence="8" type="ORF">STRCIN_R01903</name>
</gene>
<comment type="similarity">
    <text evidence="3">Belongs to the lipin family.</text>
</comment>
<evidence type="ECO:0000256" key="2">
    <source>
        <dbReference type="ARBA" id="ARBA00001946"/>
    </source>
</evidence>
<dbReference type="SUPFAM" id="SSF56784">
    <property type="entry name" value="HAD-like"/>
    <property type="match status" value="1"/>
</dbReference>
<dbReference type="GO" id="GO:0019432">
    <property type="term" value="P:triglyceride biosynthetic process"/>
    <property type="evidence" value="ECO:0007669"/>
    <property type="project" value="TreeGrafter"/>
</dbReference>
<dbReference type="EC" id="3.1.3.4" evidence="4"/>
<feature type="non-terminal residue" evidence="8">
    <location>
        <position position="849"/>
    </location>
</feature>